<dbReference type="SUPFAM" id="SSF56024">
    <property type="entry name" value="Phospholipase D/nuclease"/>
    <property type="match status" value="2"/>
</dbReference>
<dbReference type="HOGENOM" id="CLU_038053_1_2_10"/>
<name>K0X5W2_9BACT</name>
<dbReference type="Pfam" id="PF13091">
    <property type="entry name" value="PLDc_2"/>
    <property type="match status" value="2"/>
</dbReference>
<keyword evidence="3 12" id="KW-0444">Lipid biosynthesis</keyword>
<keyword evidence="9 12" id="KW-0472">Membrane</keyword>
<keyword evidence="11 12" id="KW-1208">Phospholipid metabolism</keyword>
<dbReference type="GO" id="GO:0032049">
    <property type="term" value="P:cardiolipin biosynthetic process"/>
    <property type="evidence" value="ECO:0007669"/>
    <property type="project" value="UniProtKB-UniRule"/>
</dbReference>
<feature type="transmembrane region" description="Helical" evidence="12">
    <location>
        <begin position="59"/>
        <end position="77"/>
    </location>
</feature>
<dbReference type="GO" id="GO:0005886">
    <property type="term" value="C:plasma membrane"/>
    <property type="evidence" value="ECO:0007669"/>
    <property type="project" value="UniProtKB-SubCell"/>
</dbReference>
<evidence type="ECO:0000256" key="4">
    <source>
        <dbReference type="ARBA" id="ARBA00022679"/>
    </source>
</evidence>
<sequence>MLFSDFFSNLAFGMLTLALLPPINDWVYIVVYTIYAITILGTIVIIITENRNPVKSLAWVLVLAFLPIVGLVFYIFFGQNFKAKRMVSRRIKRKLRKRDYHSIVNIDSLPLNEESKQEIRLCHSLCSVPYYSGSHVKIFTSGEDKFKHYLQDLEIAQEYIHIQYYIFEDDKLGNRVKEVLLRCARRGIQIRILYDDVGCWSVKKRFFKEMQDAGIAVRPFLEITFPQLASRINYRNHRKITVIDGKIGYIGGMNIADRYVEGTKWGTWRDTHLRIEGPAVRGLQLLFAVDWSYECKEVLSDSRFFPPVADKGKSGIQIAPGGPIGEWSNIAMLFLKAITNAKKNVYIQTPYFLPTESLVKALQTAALAKVDVRLMIPERSDSTVLRFASFSYITEMLRAGVKVYFYQPGILHSKTIIIDDELCSVGSTNFDFRSFEHNFEANAFIYDREVNSEMKRIFLEDQQQCRRIIQHYWRHRPLYQKGIESIMRLLSPVL</sequence>
<evidence type="ECO:0000313" key="16">
    <source>
        <dbReference type="Proteomes" id="UP000006044"/>
    </source>
</evidence>
<feature type="domain" description="PLD phosphodiesterase" evidence="14">
    <location>
        <begin position="407"/>
        <end position="434"/>
    </location>
</feature>
<dbReference type="SMART" id="SM00155">
    <property type="entry name" value="PLDc"/>
    <property type="match status" value="2"/>
</dbReference>
<dbReference type="Pfam" id="PF13396">
    <property type="entry name" value="PLDc_N"/>
    <property type="match status" value="1"/>
</dbReference>
<feature type="active site" evidence="12">
    <location>
        <position position="414"/>
    </location>
</feature>
<dbReference type="PANTHER" id="PTHR21248">
    <property type="entry name" value="CARDIOLIPIN SYNTHASE"/>
    <property type="match status" value="1"/>
</dbReference>
<dbReference type="PANTHER" id="PTHR21248:SF22">
    <property type="entry name" value="PHOSPHOLIPASE D"/>
    <property type="match status" value="1"/>
</dbReference>
<keyword evidence="16" id="KW-1185">Reference proteome</keyword>
<keyword evidence="10 12" id="KW-0594">Phospholipid biosynthesis</keyword>
<gene>
    <name evidence="15" type="ORF">HMPREF9448_02371</name>
</gene>
<comment type="function">
    <text evidence="12">Catalyzes the reversible phosphatidyl group transfer from one phosphatidylglycerol molecule to another to form cardiolipin (CL) (diphosphatidylglycerol) and glycerol.</text>
</comment>
<evidence type="ECO:0000313" key="15">
    <source>
        <dbReference type="EMBL" id="EJZ63014.1"/>
    </source>
</evidence>
<accession>K0X5W2</accession>
<evidence type="ECO:0000256" key="9">
    <source>
        <dbReference type="ARBA" id="ARBA00023136"/>
    </source>
</evidence>
<protein>
    <recommendedName>
        <fullName evidence="12 13">Cardiolipin synthase</fullName>
        <shortName evidence="12">CL synthase</shortName>
        <ecNumber evidence="12 13">2.7.8.-</ecNumber>
    </recommendedName>
</protein>
<dbReference type="InterPro" id="IPR025202">
    <property type="entry name" value="PLD-like_dom"/>
</dbReference>
<organism evidence="15 16">
    <name type="scientific">Barnesiella intestinihominis YIT 11860</name>
    <dbReference type="NCBI Taxonomy" id="742726"/>
    <lineage>
        <taxon>Bacteria</taxon>
        <taxon>Pseudomonadati</taxon>
        <taxon>Bacteroidota</taxon>
        <taxon>Bacteroidia</taxon>
        <taxon>Bacteroidales</taxon>
        <taxon>Barnesiellaceae</taxon>
        <taxon>Barnesiella</taxon>
    </lineage>
</organism>
<dbReference type="InterPro" id="IPR022924">
    <property type="entry name" value="Cardiolipin_synthase"/>
</dbReference>
<keyword evidence="8 12" id="KW-0443">Lipid metabolism</keyword>
<evidence type="ECO:0000259" key="14">
    <source>
        <dbReference type="PROSITE" id="PS50035"/>
    </source>
</evidence>
<evidence type="ECO:0000256" key="5">
    <source>
        <dbReference type="ARBA" id="ARBA00022692"/>
    </source>
</evidence>
<evidence type="ECO:0000256" key="13">
    <source>
        <dbReference type="NCBIfam" id="TIGR04265"/>
    </source>
</evidence>
<dbReference type="PROSITE" id="PS50035">
    <property type="entry name" value="PLD"/>
    <property type="match status" value="2"/>
</dbReference>
<feature type="active site" evidence="12">
    <location>
        <position position="244"/>
    </location>
</feature>
<dbReference type="CDD" id="cd09112">
    <property type="entry name" value="PLDc_CLS_2"/>
    <property type="match status" value="1"/>
</dbReference>
<dbReference type="STRING" id="742726.HMPREF9448_02371"/>
<reference evidence="15 16" key="1">
    <citation type="submission" date="2012-08" db="EMBL/GenBank/DDBJ databases">
        <title>The Genome Sequence of Barnesiella intestinihominis YIT 11860.</title>
        <authorList>
            <consortium name="The Broad Institute Genome Sequencing Platform"/>
            <person name="Earl A."/>
            <person name="Ward D."/>
            <person name="Feldgarden M."/>
            <person name="Gevers D."/>
            <person name="Morotomi M."/>
            <person name="Walker B."/>
            <person name="Young S.K."/>
            <person name="Zeng Q."/>
            <person name="Gargeya S."/>
            <person name="Fitzgerald M."/>
            <person name="Haas B."/>
            <person name="Abouelleil A."/>
            <person name="Alvarado L."/>
            <person name="Arachchi H.M."/>
            <person name="Berlin A.M."/>
            <person name="Chapman S.B."/>
            <person name="Goldberg J."/>
            <person name="Griggs A."/>
            <person name="Gujja S."/>
            <person name="Hansen M."/>
            <person name="Howarth C."/>
            <person name="Imamovic A."/>
            <person name="Larimer J."/>
            <person name="McCowen C."/>
            <person name="Montmayeur A."/>
            <person name="Murphy C."/>
            <person name="Neiman D."/>
            <person name="Pearson M."/>
            <person name="Priest M."/>
            <person name="Roberts A."/>
            <person name="Saif S."/>
            <person name="Shea T."/>
            <person name="Sisk P."/>
            <person name="Sykes S."/>
            <person name="Wortman J."/>
            <person name="Nusbaum C."/>
            <person name="Birren B."/>
        </authorList>
    </citation>
    <scope>NUCLEOTIDE SEQUENCE [LARGE SCALE GENOMIC DNA]</scope>
    <source>
        <strain evidence="15 16">YIT 11860</strain>
    </source>
</reference>
<keyword evidence="7 12" id="KW-1133">Transmembrane helix</keyword>
<keyword evidence="5 12" id="KW-0812">Transmembrane</keyword>
<dbReference type="EC" id="2.7.8.-" evidence="12 13"/>
<dbReference type="CDD" id="cd09110">
    <property type="entry name" value="PLDc_CLS_1"/>
    <property type="match status" value="1"/>
</dbReference>
<dbReference type="PATRIC" id="fig|742726.3.peg.2479"/>
<dbReference type="GO" id="GO:0008808">
    <property type="term" value="F:cardiolipin synthase activity"/>
    <property type="evidence" value="ECO:0007669"/>
    <property type="project" value="UniProtKB-UniRule"/>
</dbReference>
<evidence type="ECO:0000256" key="10">
    <source>
        <dbReference type="ARBA" id="ARBA00023209"/>
    </source>
</evidence>
<evidence type="ECO:0000256" key="7">
    <source>
        <dbReference type="ARBA" id="ARBA00022989"/>
    </source>
</evidence>
<comment type="similarity">
    <text evidence="12">Belongs to the phospholipase D family. Cardiolipin synthase subfamily.</text>
</comment>
<evidence type="ECO:0000256" key="3">
    <source>
        <dbReference type="ARBA" id="ARBA00022516"/>
    </source>
</evidence>
<evidence type="ECO:0000256" key="2">
    <source>
        <dbReference type="ARBA" id="ARBA00022475"/>
    </source>
</evidence>
<comment type="catalytic activity">
    <reaction evidence="12">
        <text>2 a 1,2-diacyl-sn-glycero-3-phospho-(1'-sn-glycerol) = a cardiolipin + glycerol</text>
        <dbReference type="Rhea" id="RHEA:31451"/>
        <dbReference type="ChEBI" id="CHEBI:17754"/>
        <dbReference type="ChEBI" id="CHEBI:62237"/>
        <dbReference type="ChEBI" id="CHEBI:64716"/>
    </reaction>
</comment>
<feature type="active site" evidence="12">
    <location>
        <position position="412"/>
    </location>
</feature>
<comment type="caution">
    <text evidence="15">The sequence shown here is derived from an EMBL/GenBank/DDBJ whole genome shotgun (WGS) entry which is preliminary data.</text>
</comment>
<proteinExistence type="inferred from homology"/>
<dbReference type="HAMAP" id="MF_01916">
    <property type="entry name" value="Cardiolipin_synth_Cls"/>
    <property type="match status" value="1"/>
</dbReference>
<keyword evidence="2 12" id="KW-1003">Cell membrane</keyword>
<keyword evidence="4 12" id="KW-0808">Transferase</keyword>
<dbReference type="NCBIfam" id="TIGR04265">
    <property type="entry name" value="bac_cardiolipin"/>
    <property type="match status" value="1"/>
</dbReference>
<dbReference type="InterPro" id="IPR030874">
    <property type="entry name" value="Cardiolipin_synth_Firmi"/>
</dbReference>
<dbReference type="InterPro" id="IPR001736">
    <property type="entry name" value="PLipase_D/transphosphatidylase"/>
</dbReference>
<dbReference type="AlphaFoldDB" id="K0X5W2"/>
<evidence type="ECO:0000256" key="1">
    <source>
        <dbReference type="ARBA" id="ARBA00004651"/>
    </source>
</evidence>
<evidence type="ECO:0000256" key="6">
    <source>
        <dbReference type="ARBA" id="ARBA00022737"/>
    </source>
</evidence>
<dbReference type="Proteomes" id="UP000006044">
    <property type="component" value="Unassembled WGS sequence"/>
</dbReference>
<evidence type="ECO:0000256" key="11">
    <source>
        <dbReference type="ARBA" id="ARBA00023264"/>
    </source>
</evidence>
<feature type="domain" description="PLD phosphodiesterase" evidence="14">
    <location>
        <begin position="232"/>
        <end position="259"/>
    </location>
</feature>
<dbReference type="eggNOG" id="COG1502">
    <property type="taxonomic scope" value="Bacteria"/>
</dbReference>
<dbReference type="Gene3D" id="3.30.870.10">
    <property type="entry name" value="Endonuclease Chain A"/>
    <property type="match status" value="2"/>
</dbReference>
<feature type="active site" evidence="12">
    <location>
        <position position="419"/>
    </location>
</feature>
<feature type="transmembrane region" description="Helical" evidence="12">
    <location>
        <begin position="26"/>
        <end position="47"/>
    </location>
</feature>
<feature type="active site" evidence="12">
    <location>
        <position position="239"/>
    </location>
</feature>
<evidence type="ECO:0000256" key="12">
    <source>
        <dbReference type="HAMAP-Rule" id="MF_01916"/>
    </source>
</evidence>
<dbReference type="EMBL" id="ADLE01000015">
    <property type="protein sequence ID" value="EJZ63014.1"/>
    <property type="molecule type" value="Genomic_DNA"/>
</dbReference>
<dbReference type="InterPro" id="IPR027379">
    <property type="entry name" value="CLS_N"/>
</dbReference>
<keyword evidence="6" id="KW-0677">Repeat</keyword>
<feature type="active site" evidence="12">
    <location>
        <position position="237"/>
    </location>
</feature>
<evidence type="ECO:0000256" key="8">
    <source>
        <dbReference type="ARBA" id="ARBA00023098"/>
    </source>
</evidence>
<comment type="subcellular location">
    <subcellularLocation>
        <location evidence="1 12">Cell membrane</location>
        <topology evidence="1 12">Multi-pass membrane protein</topology>
    </subcellularLocation>
</comment>